<protein>
    <submittedName>
        <fullName evidence="2">Uncharacterized protein</fullName>
    </submittedName>
</protein>
<dbReference type="Proteomes" id="UP000095228">
    <property type="component" value="Chromosome"/>
</dbReference>
<keyword evidence="1" id="KW-0812">Transmembrane</keyword>
<keyword evidence="1" id="KW-1133">Transmembrane helix</keyword>
<sequence length="85" mass="9393">MPRFLQLLLALAAFLAGLWCLYAGYGRGVSLAGKTETGLTYLKTGIDGKTRVLTHHSYYAAGFVLLLGSSWWLMKGGSRQKRRAR</sequence>
<dbReference type="RefSeq" id="WP_069963096.1">
    <property type="nucleotide sequence ID" value="NZ_CP016094.1"/>
</dbReference>
<accession>A0A1D8AYM9</accession>
<dbReference type="AlphaFoldDB" id="A0A1D8AYM9"/>
<reference evidence="2 3" key="1">
    <citation type="submission" date="2016-06" db="EMBL/GenBank/DDBJ databases">
        <title>Three novel species with peptidoglycan cell walls form the new genus Lacunisphaera gen. nov. in the family Opitutaceae of the verrucomicrobial subdivision 4.</title>
        <authorList>
            <person name="Rast P."/>
            <person name="Gloeckner I."/>
            <person name="Jogler M."/>
            <person name="Boedeker C."/>
            <person name="Jeske O."/>
            <person name="Wiegand S."/>
            <person name="Reinhardt R."/>
            <person name="Schumann P."/>
            <person name="Rohde M."/>
            <person name="Spring S."/>
            <person name="Gloeckner F.O."/>
            <person name="Jogler C."/>
        </authorList>
    </citation>
    <scope>NUCLEOTIDE SEQUENCE [LARGE SCALE GENOMIC DNA]</scope>
    <source>
        <strain evidence="2 3">IG16b</strain>
    </source>
</reference>
<evidence type="ECO:0000256" key="1">
    <source>
        <dbReference type="SAM" id="Phobius"/>
    </source>
</evidence>
<dbReference type="KEGG" id="obg:Verru16b_03090"/>
<name>A0A1D8AYM9_9BACT</name>
<keyword evidence="1" id="KW-0472">Membrane</keyword>
<organism evidence="2 3">
    <name type="scientific">Lacunisphaera limnophila</name>
    <dbReference type="NCBI Taxonomy" id="1838286"/>
    <lineage>
        <taxon>Bacteria</taxon>
        <taxon>Pseudomonadati</taxon>
        <taxon>Verrucomicrobiota</taxon>
        <taxon>Opitutia</taxon>
        <taxon>Opitutales</taxon>
        <taxon>Opitutaceae</taxon>
        <taxon>Lacunisphaera</taxon>
    </lineage>
</organism>
<dbReference type="OrthoDB" id="199902at2"/>
<dbReference type="EMBL" id="CP016094">
    <property type="protein sequence ID" value="AOS45999.1"/>
    <property type="molecule type" value="Genomic_DNA"/>
</dbReference>
<feature type="transmembrane region" description="Helical" evidence="1">
    <location>
        <begin position="56"/>
        <end position="74"/>
    </location>
</feature>
<keyword evidence="3" id="KW-1185">Reference proteome</keyword>
<evidence type="ECO:0000313" key="3">
    <source>
        <dbReference type="Proteomes" id="UP000095228"/>
    </source>
</evidence>
<gene>
    <name evidence="2" type="ORF">Verru16b_03090</name>
</gene>
<evidence type="ECO:0000313" key="2">
    <source>
        <dbReference type="EMBL" id="AOS45999.1"/>
    </source>
</evidence>
<proteinExistence type="predicted"/>
<dbReference type="STRING" id="1838286.Verru16b_03090"/>